<name>A0A8J2NJS4_9HEXA</name>
<protein>
    <submittedName>
        <fullName evidence="2">Uncharacterized protein</fullName>
    </submittedName>
</protein>
<dbReference type="AlphaFoldDB" id="A0A8J2NJS4"/>
<proteinExistence type="predicted"/>
<sequence length="71" mass="7877">MESRVTMGNLTHEKNRKRGVQLEQLMPVETSDDESNEATDTIETTVCNEVLISRAVNGSVVQRLAQDTGRS</sequence>
<organism evidence="2 3">
    <name type="scientific">Allacma fusca</name>
    <dbReference type="NCBI Taxonomy" id="39272"/>
    <lineage>
        <taxon>Eukaryota</taxon>
        <taxon>Metazoa</taxon>
        <taxon>Ecdysozoa</taxon>
        <taxon>Arthropoda</taxon>
        <taxon>Hexapoda</taxon>
        <taxon>Collembola</taxon>
        <taxon>Symphypleona</taxon>
        <taxon>Sminthuridae</taxon>
        <taxon>Allacma</taxon>
    </lineage>
</organism>
<comment type="caution">
    <text evidence="2">The sequence shown here is derived from an EMBL/GenBank/DDBJ whole genome shotgun (WGS) entry which is preliminary data.</text>
</comment>
<feature type="region of interest" description="Disordered" evidence="1">
    <location>
        <begin position="1"/>
        <end position="39"/>
    </location>
</feature>
<dbReference type="Proteomes" id="UP000708208">
    <property type="component" value="Unassembled WGS sequence"/>
</dbReference>
<evidence type="ECO:0000256" key="1">
    <source>
        <dbReference type="SAM" id="MobiDB-lite"/>
    </source>
</evidence>
<accession>A0A8J2NJS4</accession>
<evidence type="ECO:0000313" key="3">
    <source>
        <dbReference type="Proteomes" id="UP000708208"/>
    </source>
</evidence>
<dbReference type="EMBL" id="CAJVCH010030782">
    <property type="protein sequence ID" value="CAG7709908.1"/>
    <property type="molecule type" value="Genomic_DNA"/>
</dbReference>
<reference evidence="2" key="1">
    <citation type="submission" date="2021-06" db="EMBL/GenBank/DDBJ databases">
        <authorList>
            <person name="Hodson N. C."/>
            <person name="Mongue J. A."/>
            <person name="Jaron S. K."/>
        </authorList>
    </citation>
    <scope>NUCLEOTIDE SEQUENCE</scope>
</reference>
<keyword evidence="3" id="KW-1185">Reference proteome</keyword>
<gene>
    <name evidence="2" type="ORF">AFUS01_LOCUS4891</name>
</gene>
<evidence type="ECO:0000313" key="2">
    <source>
        <dbReference type="EMBL" id="CAG7709908.1"/>
    </source>
</evidence>